<evidence type="ECO:0000256" key="4">
    <source>
        <dbReference type="ARBA" id="ARBA00022989"/>
    </source>
</evidence>
<feature type="transmembrane region" description="Helical" evidence="6">
    <location>
        <begin position="278"/>
        <end position="297"/>
    </location>
</feature>
<dbReference type="Pfam" id="PF07690">
    <property type="entry name" value="MFS_1"/>
    <property type="match status" value="1"/>
</dbReference>
<comment type="caution">
    <text evidence="8">The sequence shown here is derived from an EMBL/GenBank/DDBJ whole genome shotgun (WGS) entry which is preliminary data.</text>
</comment>
<feature type="transmembrane region" description="Helical" evidence="6">
    <location>
        <begin position="160"/>
        <end position="182"/>
    </location>
</feature>
<feature type="transmembrane region" description="Helical" evidence="6">
    <location>
        <begin position="126"/>
        <end position="148"/>
    </location>
</feature>
<keyword evidence="3 6" id="KW-0812">Transmembrane</keyword>
<evidence type="ECO:0000256" key="6">
    <source>
        <dbReference type="SAM" id="Phobius"/>
    </source>
</evidence>
<dbReference type="EMBL" id="JAGSXJ010000017">
    <property type="protein sequence ID" value="KAH6683625.1"/>
    <property type="molecule type" value="Genomic_DNA"/>
</dbReference>
<sequence>MPILTFGYFSLQLNRGSIGNALTDNFMQDVGITQNQFNIGQQLLSAGIVLFEIPSNLVLYRIGPTYWIGGQIIAWSLVGMFQAFQHGLGAFLATRLLLGICESGFIPGSLFVITKWYKTYETSKRFAIHYCGAMAGAAVGGLFAYGILRHLDGRAGFAGWQWLFVIEGLIAFTCGLIFILIFPKDPSNPVSIMGFSYFDERQKYILRQRIIADDKTKAAQADRNVTRGELFQTPQLTNWRLIPHVIITLCYLSPAQALGSYGPLLIVGMGFDPLEANAMGTISAWCAIFGSLGFGYVSDIAKSRGPLMLVGMITRFSLLTVMNLFKPTLRKYVLTNLCLIVDPLHGSWLAMNCQTQAERSITMAIHIMGANLAGVIGGQFFRSEDTPPYYPRGWTVIVAMTVVAVAAAIFANAQYLLLNWHARKGSNEWRFTL</sequence>
<organism evidence="8 9">
    <name type="scientific">Plectosphaerella plurivora</name>
    <dbReference type="NCBI Taxonomy" id="936078"/>
    <lineage>
        <taxon>Eukaryota</taxon>
        <taxon>Fungi</taxon>
        <taxon>Dikarya</taxon>
        <taxon>Ascomycota</taxon>
        <taxon>Pezizomycotina</taxon>
        <taxon>Sordariomycetes</taxon>
        <taxon>Hypocreomycetidae</taxon>
        <taxon>Glomerellales</taxon>
        <taxon>Plectosphaerellaceae</taxon>
        <taxon>Plectosphaerella</taxon>
    </lineage>
</organism>
<protein>
    <submittedName>
        <fullName evidence="8">Major facilitator superfamily domain-containing protein</fullName>
    </submittedName>
</protein>
<keyword evidence="5 6" id="KW-0472">Membrane</keyword>
<proteinExistence type="predicted"/>
<dbReference type="GO" id="GO:0016020">
    <property type="term" value="C:membrane"/>
    <property type="evidence" value="ECO:0007669"/>
    <property type="project" value="UniProtKB-SubCell"/>
</dbReference>
<feature type="transmembrane region" description="Helical" evidence="6">
    <location>
        <begin position="96"/>
        <end position="114"/>
    </location>
</feature>
<reference evidence="8" key="1">
    <citation type="journal article" date="2021" name="Nat. Commun.">
        <title>Genetic determinants of endophytism in the Arabidopsis root mycobiome.</title>
        <authorList>
            <person name="Mesny F."/>
            <person name="Miyauchi S."/>
            <person name="Thiergart T."/>
            <person name="Pickel B."/>
            <person name="Atanasova L."/>
            <person name="Karlsson M."/>
            <person name="Huettel B."/>
            <person name="Barry K.W."/>
            <person name="Haridas S."/>
            <person name="Chen C."/>
            <person name="Bauer D."/>
            <person name="Andreopoulos W."/>
            <person name="Pangilinan J."/>
            <person name="LaButti K."/>
            <person name="Riley R."/>
            <person name="Lipzen A."/>
            <person name="Clum A."/>
            <person name="Drula E."/>
            <person name="Henrissat B."/>
            <person name="Kohler A."/>
            <person name="Grigoriev I.V."/>
            <person name="Martin F.M."/>
            <person name="Hacquard S."/>
        </authorList>
    </citation>
    <scope>NUCLEOTIDE SEQUENCE</scope>
    <source>
        <strain evidence="8">MPI-SDFR-AT-0117</strain>
    </source>
</reference>
<dbReference type="PANTHER" id="PTHR43791:SF32">
    <property type="entry name" value="MAJOR FACILITATOR SUPERFAMILY (MFS) PROFILE DOMAIN-CONTAINING PROTEIN"/>
    <property type="match status" value="1"/>
</dbReference>
<dbReference type="Gene3D" id="1.20.1250.20">
    <property type="entry name" value="MFS general substrate transporter like domains"/>
    <property type="match status" value="2"/>
</dbReference>
<feature type="transmembrane region" description="Helical" evidence="6">
    <location>
        <begin position="393"/>
        <end position="418"/>
    </location>
</feature>
<dbReference type="InterPro" id="IPR011701">
    <property type="entry name" value="MFS"/>
</dbReference>
<dbReference type="OrthoDB" id="2985014at2759"/>
<evidence type="ECO:0000313" key="8">
    <source>
        <dbReference type="EMBL" id="KAH6683625.1"/>
    </source>
</evidence>
<evidence type="ECO:0000256" key="5">
    <source>
        <dbReference type="ARBA" id="ARBA00023136"/>
    </source>
</evidence>
<dbReference type="PANTHER" id="PTHR43791">
    <property type="entry name" value="PERMEASE-RELATED"/>
    <property type="match status" value="1"/>
</dbReference>
<comment type="subcellular location">
    <subcellularLocation>
        <location evidence="1">Membrane</location>
        <topology evidence="1">Multi-pass membrane protein</topology>
    </subcellularLocation>
</comment>
<feature type="domain" description="Major facilitator superfamily (MFS) profile" evidence="7">
    <location>
        <begin position="1"/>
        <end position="433"/>
    </location>
</feature>
<dbReference type="InterPro" id="IPR036259">
    <property type="entry name" value="MFS_trans_sf"/>
</dbReference>
<gene>
    <name evidence="8" type="ORF">F5X68DRAFT_223292</name>
</gene>
<name>A0A9P8V7Y2_9PEZI</name>
<dbReference type="PROSITE" id="PS50850">
    <property type="entry name" value="MFS"/>
    <property type="match status" value="1"/>
</dbReference>
<evidence type="ECO:0000259" key="7">
    <source>
        <dbReference type="PROSITE" id="PS50850"/>
    </source>
</evidence>
<dbReference type="Proteomes" id="UP000770015">
    <property type="component" value="Unassembled WGS sequence"/>
</dbReference>
<dbReference type="SUPFAM" id="SSF103473">
    <property type="entry name" value="MFS general substrate transporter"/>
    <property type="match status" value="1"/>
</dbReference>
<dbReference type="AlphaFoldDB" id="A0A9P8V7Y2"/>
<feature type="transmembrane region" description="Helical" evidence="6">
    <location>
        <begin position="363"/>
        <end position="381"/>
    </location>
</feature>
<keyword evidence="4 6" id="KW-1133">Transmembrane helix</keyword>
<evidence type="ECO:0000256" key="3">
    <source>
        <dbReference type="ARBA" id="ARBA00022692"/>
    </source>
</evidence>
<dbReference type="GO" id="GO:0022857">
    <property type="term" value="F:transmembrane transporter activity"/>
    <property type="evidence" value="ECO:0007669"/>
    <property type="project" value="InterPro"/>
</dbReference>
<evidence type="ECO:0000256" key="2">
    <source>
        <dbReference type="ARBA" id="ARBA00022448"/>
    </source>
</evidence>
<keyword evidence="9" id="KW-1185">Reference proteome</keyword>
<evidence type="ECO:0000313" key="9">
    <source>
        <dbReference type="Proteomes" id="UP000770015"/>
    </source>
</evidence>
<evidence type="ECO:0000256" key="1">
    <source>
        <dbReference type="ARBA" id="ARBA00004141"/>
    </source>
</evidence>
<keyword evidence="2" id="KW-0813">Transport</keyword>
<accession>A0A9P8V7Y2</accession>
<dbReference type="InterPro" id="IPR020846">
    <property type="entry name" value="MFS_dom"/>
</dbReference>